<dbReference type="InterPro" id="IPR016024">
    <property type="entry name" value="ARM-type_fold"/>
</dbReference>
<feature type="compositionally biased region" description="Low complexity" evidence="3">
    <location>
        <begin position="529"/>
        <end position="544"/>
    </location>
</feature>
<feature type="domain" description="GBD/FH3" evidence="5">
    <location>
        <begin position="64"/>
        <end position="495"/>
    </location>
</feature>
<dbReference type="PROSITE" id="PS51231">
    <property type="entry name" value="DAD"/>
    <property type="match status" value="1"/>
</dbReference>
<keyword evidence="2" id="KW-0175">Coiled coil</keyword>
<feature type="domain" description="FH2" evidence="6">
    <location>
        <begin position="604"/>
        <end position="999"/>
    </location>
</feature>
<evidence type="ECO:0000256" key="1">
    <source>
        <dbReference type="ARBA" id="ARBA00023449"/>
    </source>
</evidence>
<dbReference type="InterPro" id="IPR011989">
    <property type="entry name" value="ARM-like"/>
</dbReference>
<dbReference type="GO" id="GO:0005829">
    <property type="term" value="C:cytosol"/>
    <property type="evidence" value="ECO:0007669"/>
    <property type="project" value="TreeGrafter"/>
</dbReference>
<protein>
    <submittedName>
        <fullName evidence="7">CSON001482 protein</fullName>
    </submittedName>
</protein>
<dbReference type="InterPro" id="IPR014767">
    <property type="entry name" value="DAD_dom"/>
</dbReference>
<dbReference type="Gene3D" id="1.25.10.10">
    <property type="entry name" value="Leucine-rich Repeat Variant"/>
    <property type="match status" value="2"/>
</dbReference>
<dbReference type="PROSITE" id="PS51232">
    <property type="entry name" value="GBD_FH3"/>
    <property type="match status" value="1"/>
</dbReference>
<organism evidence="7">
    <name type="scientific">Culicoides sonorensis</name>
    <name type="common">Biting midge</name>
    <dbReference type="NCBI Taxonomy" id="179676"/>
    <lineage>
        <taxon>Eukaryota</taxon>
        <taxon>Metazoa</taxon>
        <taxon>Ecdysozoa</taxon>
        <taxon>Arthropoda</taxon>
        <taxon>Hexapoda</taxon>
        <taxon>Insecta</taxon>
        <taxon>Pterygota</taxon>
        <taxon>Neoptera</taxon>
        <taxon>Endopterygota</taxon>
        <taxon>Diptera</taxon>
        <taxon>Nematocera</taxon>
        <taxon>Chironomoidea</taxon>
        <taxon>Ceratopogonidae</taxon>
        <taxon>Ceratopogoninae</taxon>
        <taxon>Culicoides</taxon>
        <taxon>Monoculicoides</taxon>
    </lineage>
</organism>
<dbReference type="GO" id="GO:0008360">
    <property type="term" value="P:regulation of cell shape"/>
    <property type="evidence" value="ECO:0007669"/>
    <property type="project" value="TreeGrafter"/>
</dbReference>
<dbReference type="PANTHER" id="PTHR45857:SF4">
    <property type="entry name" value="FORMIN-LIKE PROTEIN"/>
    <property type="match status" value="1"/>
</dbReference>
<dbReference type="VEuPathDB" id="VectorBase:CSON001482"/>
<feature type="coiled-coil region" evidence="2">
    <location>
        <begin position="421"/>
        <end position="494"/>
    </location>
</feature>
<feature type="domain" description="DAD" evidence="4">
    <location>
        <begin position="1041"/>
        <end position="1075"/>
    </location>
</feature>
<feature type="region of interest" description="Disordered" evidence="3">
    <location>
        <begin position="1"/>
        <end position="33"/>
    </location>
</feature>
<reference evidence="7" key="1">
    <citation type="submission" date="2018-07" db="EMBL/GenBank/DDBJ databases">
        <authorList>
            <person name="Quirk P.G."/>
            <person name="Krulwich T.A."/>
        </authorList>
    </citation>
    <scope>NUCLEOTIDE SEQUENCE</scope>
</reference>
<dbReference type="SMART" id="SM01140">
    <property type="entry name" value="Drf_GBD"/>
    <property type="match status" value="1"/>
</dbReference>
<dbReference type="InterPro" id="IPR015425">
    <property type="entry name" value="FH2_Formin"/>
</dbReference>
<sequence length="1124" mass="128445">MGISFSKAESTSDLNGDTNNHHHNGHNGSLRESDIRIDASNSVKFPTKQLPNYHVRQNSIRSKQPLPDAIEVEKQFSKLLASMDLPPDKARLLKNYDLEKKWDMICDQEMVHAKDPPSHYLTKMRTYLDPKASRMGESTSTQVLRNLEISLRTNNIEWVKDFLNEENQGLDVLIDYLSFRLSMLRNEQRIEEALTESMERMNNSTQAISVNDVEVRPNGYLRPALGQLLDSPTNKRRTRHINKLNMGNTTDDIHVCIMCLRAIMNNKYGFNLMIQHREAINCIALSLIHKSLRTKALVLELLAAICLVKGGHEIILSAFDNFKIVCHEERRFQTLMNYFMKPTDFNIDFMVACMQFVNIVVHSVEDMNYRVHLQYEFTTLGLDDYLEKLRRNESEELQVQISAYLDNVFDVASLMEDSETKTAALERVNELEDDLSRAKDRIEDLEREMLYRIGELDAELATTRAEREHLLQKLASYEDEINNLSQVIKQLEQSSKCRESLALEWEAVSKTLPKGISIADIPKLLEQKSSTNNSPTSNGPSSIAPAPPKAVAAPPPPPPAPPKPPAMPNSTVPPPPMMPGMPPPPPGMPGMPAPPMNNVDMKTLRRPVQTVYKLPTLNWQALKPNQVKGTIFNELDDDKLHKTINFSEFEEKFKIGGSIVNGHDQRDGTMTTMKKPEKLSLLESNRLRNLAILRRKLDKSIEETIISVNNFDLRSCSLENVELLQKMMPTEQEVKLFKQFIADRKDVNLLTDEDKMLLQLSKVERLSAKLSIMSYIANFVDLVHQIGPQIYSVISAANNLKSSKKFREVLEIILAFGNYMNSSKRGPAYGFKLQSLDSLCDTKSNDKRMSLLNYVVATIRDKFPHLLDFDQELSGIDQASQVTLEIVMGDVNELDRGMEAVRKEVMAIKGNAPQNPILKDFLANSEEKLKKMKTQAKNAQEAFKDCVEYFGESPKNTDANSFFTLIVRFVKEFKNCDQENEKRRRLEEAHAKSLIAPTPQITSNGGEPVPLRPRNTNLSKDLLNELSHAVQIQKRKLLDQDQVNHGTFEDLLVQLKSEPYRRADAVRRSHRKHLDSNRYSRTFEEMNTMKKNILRVKKNDFDSTKIKLFYLIKKIKKKTFSRSI</sequence>
<feature type="region of interest" description="Disordered" evidence="3">
    <location>
        <begin position="528"/>
        <end position="592"/>
    </location>
</feature>
<dbReference type="OMA" id="ANNCAIM"/>
<dbReference type="SMART" id="SM00498">
    <property type="entry name" value="FH2"/>
    <property type="match status" value="1"/>
</dbReference>
<evidence type="ECO:0000256" key="3">
    <source>
        <dbReference type="SAM" id="MobiDB-lite"/>
    </source>
</evidence>
<feature type="compositionally biased region" description="Polar residues" evidence="3">
    <location>
        <begin position="7"/>
        <end position="18"/>
    </location>
</feature>
<dbReference type="GO" id="GO:0031267">
    <property type="term" value="F:small GTPase binding"/>
    <property type="evidence" value="ECO:0007669"/>
    <property type="project" value="InterPro"/>
</dbReference>
<accession>A0A336MGS5</accession>
<evidence type="ECO:0000259" key="6">
    <source>
        <dbReference type="PROSITE" id="PS51444"/>
    </source>
</evidence>
<evidence type="ECO:0000256" key="2">
    <source>
        <dbReference type="SAM" id="Coils"/>
    </source>
</evidence>
<dbReference type="InterPro" id="IPR010473">
    <property type="entry name" value="GTPase-bd"/>
</dbReference>
<feature type="compositionally biased region" description="Pro residues" evidence="3">
    <location>
        <begin position="545"/>
        <end position="592"/>
    </location>
</feature>
<dbReference type="EMBL" id="UFQT01001230">
    <property type="protein sequence ID" value="SSX29582.1"/>
    <property type="molecule type" value="Genomic_DNA"/>
</dbReference>
<dbReference type="InterPro" id="IPR043592">
    <property type="entry name" value="FMNL_animal"/>
</dbReference>
<gene>
    <name evidence="7" type="primary">CSON001482</name>
</gene>
<dbReference type="InterPro" id="IPR014768">
    <property type="entry name" value="GBD/FH3_dom"/>
</dbReference>
<evidence type="ECO:0000259" key="5">
    <source>
        <dbReference type="PROSITE" id="PS51232"/>
    </source>
</evidence>
<proteinExistence type="inferred from homology"/>
<dbReference type="PROSITE" id="PS51444">
    <property type="entry name" value="FH2"/>
    <property type="match status" value="1"/>
</dbReference>
<comment type="similarity">
    <text evidence="1">Belongs to the formin homology family.</text>
</comment>
<dbReference type="InterPro" id="IPR010472">
    <property type="entry name" value="FH3_dom"/>
</dbReference>
<name>A0A336MGS5_CULSO</name>
<dbReference type="AlphaFoldDB" id="A0A336MGS5"/>
<dbReference type="Gene3D" id="1.20.58.2220">
    <property type="entry name" value="Formin, FH2 domain"/>
    <property type="match status" value="1"/>
</dbReference>
<evidence type="ECO:0000313" key="7">
    <source>
        <dbReference type="EMBL" id="SSX29582.1"/>
    </source>
</evidence>
<dbReference type="GO" id="GO:0030866">
    <property type="term" value="P:cortical actin cytoskeleton organization"/>
    <property type="evidence" value="ECO:0007669"/>
    <property type="project" value="TreeGrafter"/>
</dbReference>
<dbReference type="InterPro" id="IPR042201">
    <property type="entry name" value="FH2_Formin_sf"/>
</dbReference>
<dbReference type="Pfam" id="PF02181">
    <property type="entry name" value="FH2"/>
    <property type="match status" value="1"/>
</dbReference>
<dbReference type="SUPFAM" id="SSF48371">
    <property type="entry name" value="ARM repeat"/>
    <property type="match status" value="1"/>
</dbReference>
<dbReference type="SMART" id="SM01139">
    <property type="entry name" value="Drf_FH3"/>
    <property type="match status" value="1"/>
</dbReference>
<dbReference type="GO" id="GO:0051015">
    <property type="term" value="F:actin filament binding"/>
    <property type="evidence" value="ECO:0007669"/>
    <property type="project" value="TreeGrafter"/>
</dbReference>
<dbReference type="Pfam" id="PF06367">
    <property type="entry name" value="Drf_FH3"/>
    <property type="match status" value="1"/>
</dbReference>
<dbReference type="PANTHER" id="PTHR45857">
    <property type="entry name" value="FORMIN-LIKE PROTEIN"/>
    <property type="match status" value="1"/>
</dbReference>
<dbReference type="SUPFAM" id="SSF101447">
    <property type="entry name" value="Formin homology 2 domain (FH2 domain)"/>
    <property type="match status" value="1"/>
</dbReference>
<evidence type="ECO:0000259" key="4">
    <source>
        <dbReference type="PROSITE" id="PS51231"/>
    </source>
</evidence>
<dbReference type="Pfam" id="PF06371">
    <property type="entry name" value="Drf_GBD"/>
    <property type="match status" value="2"/>
</dbReference>
<dbReference type="GO" id="GO:0016477">
    <property type="term" value="P:cell migration"/>
    <property type="evidence" value="ECO:0007669"/>
    <property type="project" value="TreeGrafter"/>
</dbReference>